<evidence type="ECO:0008006" key="10">
    <source>
        <dbReference type="Google" id="ProtNLM"/>
    </source>
</evidence>
<evidence type="ECO:0000256" key="3">
    <source>
        <dbReference type="ARBA" id="ARBA00023002"/>
    </source>
</evidence>
<dbReference type="PRINTS" id="PR00463">
    <property type="entry name" value="EP450I"/>
</dbReference>
<keyword evidence="2 6" id="KW-0479">Metal-binding</keyword>
<keyword evidence="3 7" id="KW-0560">Oxidoreductase</keyword>
<dbReference type="InterPro" id="IPR017972">
    <property type="entry name" value="Cyt_P450_CS"/>
</dbReference>
<evidence type="ECO:0000256" key="4">
    <source>
        <dbReference type="ARBA" id="ARBA00023004"/>
    </source>
</evidence>
<comment type="caution">
    <text evidence="8">The sequence shown here is derived from an EMBL/GenBank/DDBJ whole genome shotgun (WGS) entry which is preliminary data.</text>
</comment>
<evidence type="ECO:0000256" key="2">
    <source>
        <dbReference type="ARBA" id="ARBA00022723"/>
    </source>
</evidence>
<dbReference type="KEGG" id="sapo:SAPIO_CDS4180"/>
<evidence type="ECO:0000256" key="5">
    <source>
        <dbReference type="ARBA" id="ARBA00023033"/>
    </source>
</evidence>
<dbReference type="AlphaFoldDB" id="A0A084G9F8"/>
<dbReference type="GeneID" id="27723252"/>
<keyword evidence="9" id="KW-1185">Reference proteome</keyword>
<dbReference type="OrthoDB" id="1103324at2759"/>
<feature type="binding site" description="axial binding residue" evidence="6">
    <location>
        <position position="487"/>
    </location>
    <ligand>
        <name>heme</name>
        <dbReference type="ChEBI" id="CHEBI:30413"/>
    </ligand>
    <ligandPart>
        <name>Fe</name>
        <dbReference type="ChEBI" id="CHEBI:18248"/>
    </ligandPart>
</feature>
<dbReference type="InterPro" id="IPR002401">
    <property type="entry name" value="Cyt_P450_E_grp-I"/>
</dbReference>
<dbReference type="VEuPathDB" id="FungiDB:SAPIO_CDS4180"/>
<dbReference type="SUPFAM" id="SSF48264">
    <property type="entry name" value="Cytochrome P450"/>
    <property type="match status" value="1"/>
</dbReference>
<dbReference type="OMA" id="LYMAREQ"/>
<evidence type="ECO:0000256" key="7">
    <source>
        <dbReference type="RuleBase" id="RU000461"/>
    </source>
</evidence>
<dbReference type="Pfam" id="PF00067">
    <property type="entry name" value="p450"/>
    <property type="match status" value="1"/>
</dbReference>
<dbReference type="Proteomes" id="UP000028545">
    <property type="component" value="Unassembled WGS sequence"/>
</dbReference>
<sequence>MPALMFLLIFQEAVELHGVRPGGFISNGYGSVIVRVASVAAGSVAIAAVVIKYLLSTRRPKDYPPGPPTILGIGNLHQIPLKQPFCQFHEWSKTYGDIIGLKVGPANIVVLHSPEYVRELFDKRGAIYSGRPYSYIPAEHVFREHGDKHILNLQNGVFLRRWRAAVAHFVGPVGLKQSLRFQEETASTLMYRLLLTEGHQDSLDHIKHWALATPLLAITGQRLEDRGKAFADRFFDAQEKWLELLEPGNTPPVDIFPFLRWIPERLADWKTKARTVREYMFEEYFGYLKTAKDLRCENDNQGSIADLECLMTKILGDADKDEGKGKSFTDDEVAYLGGGLLDAAVDTTWATMMSLIMFLTAHPDIQEKAFEEINQASPTTPPTADVLDRLPYVRACLSETFRLRPPAPNGLPHVLDRDDTFNGYKIPKGTTLLANVWGIQRNADDYDDPEEFRPERYLLHPLGLKPGLEAAHGRKATYTFGAGRRICPGEQFAENSVLMTVAKLLWAFQITSPEPLNLSVETGFHTGLVLSPMPFNVDFVLRDEARRHAIVLDYNGSLSGTGLNAHNSH</sequence>
<dbReference type="Gene3D" id="1.10.630.10">
    <property type="entry name" value="Cytochrome P450"/>
    <property type="match status" value="1"/>
</dbReference>
<reference evidence="8 9" key="1">
    <citation type="journal article" date="2014" name="Genome Announc.">
        <title>Draft genome sequence of the pathogenic fungus Scedosporium apiospermum.</title>
        <authorList>
            <person name="Vandeputte P."/>
            <person name="Ghamrawi S."/>
            <person name="Rechenmann M."/>
            <person name="Iltis A."/>
            <person name="Giraud S."/>
            <person name="Fleury M."/>
            <person name="Thornton C."/>
            <person name="Delhaes L."/>
            <person name="Meyer W."/>
            <person name="Papon N."/>
            <person name="Bouchara J.P."/>
        </authorList>
    </citation>
    <scope>NUCLEOTIDE SEQUENCE [LARGE SCALE GENOMIC DNA]</scope>
    <source>
        <strain evidence="8 9">IHEM 14462</strain>
    </source>
</reference>
<dbReference type="GO" id="GO:0016705">
    <property type="term" value="F:oxidoreductase activity, acting on paired donors, with incorporation or reduction of molecular oxygen"/>
    <property type="evidence" value="ECO:0007669"/>
    <property type="project" value="InterPro"/>
</dbReference>
<keyword evidence="6 7" id="KW-0349">Heme</keyword>
<evidence type="ECO:0000256" key="1">
    <source>
        <dbReference type="ARBA" id="ARBA00010617"/>
    </source>
</evidence>
<dbReference type="EMBL" id="JOWA01000090">
    <property type="protein sequence ID" value="KEZ43970.1"/>
    <property type="molecule type" value="Genomic_DNA"/>
</dbReference>
<dbReference type="GO" id="GO:0004497">
    <property type="term" value="F:monooxygenase activity"/>
    <property type="evidence" value="ECO:0007669"/>
    <property type="project" value="UniProtKB-KW"/>
</dbReference>
<name>A0A084G9F8_PSEDA</name>
<dbReference type="InterPro" id="IPR036396">
    <property type="entry name" value="Cyt_P450_sf"/>
</dbReference>
<dbReference type="HOGENOM" id="CLU_001570_2_3_1"/>
<organism evidence="8 9">
    <name type="scientific">Pseudallescheria apiosperma</name>
    <name type="common">Scedosporium apiospermum</name>
    <dbReference type="NCBI Taxonomy" id="563466"/>
    <lineage>
        <taxon>Eukaryota</taxon>
        <taxon>Fungi</taxon>
        <taxon>Dikarya</taxon>
        <taxon>Ascomycota</taxon>
        <taxon>Pezizomycotina</taxon>
        <taxon>Sordariomycetes</taxon>
        <taxon>Hypocreomycetidae</taxon>
        <taxon>Microascales</taxon>
        <taxon>Microascaceae</taxon>
        <taxon>Scedosporium</taxon>
    </lineage>
</organism>
<evidence type="ECO:0000313" key="9">
    <source>
        <dbReference type="Proteomes" id="UP000028545"/>
    </source>
</evidence>
<dbReference type="GO" id="GO:0020037">
    <property type="term" value="F:heme binding"/>
    <property type="evidence" value="ECO:0007669"/>
    <property type="project" value="InterPro"/>
</dbReference>
<evidence type="ECO:0000313" key="8">
    <source>
        <dbReference type="EMBL" id="KEZ43970.1"/>
    </source>
</evidence>
<dbReference type="InterPro" id="IPR001128">
    <property type="entry name" value="Cyt_P450"/>
</dbReference>
<protein>
    <recommendedName>
        <fullName evidence="10">Cytochrome P450</fullName>
    </recommendedName>
</protein>
<dbReference type="RefSeq" id="XP_016643769.1">
    <property type="nucleotide sequence ID" value="XM_016786793.1"/>
</dbReference>
<dbReference type="PANTHER" id="PTHR46300">
    <property type="entry name" value="P450, PUTATIVE (EUROFUNG)-RELATED-RELATED"/>
    <property type="match status" value="1"/>
</dbReference>
<keyword evidence="4 6" id="KW-0408">Iron</keyword>
<comment type="similarity">
    <text evidence="1 7">Belongs to the cytochrome P450 family.</text>
</comment>
<dbReference type="PANTHER" id="PTHR46300:SF2">
    <property type="entry name" value="CYTOCHROME P450 MONOOXYGENASE ALNH-RELATED"/>
    <property type="match status" value="1"/>
</dbReference>
<keyword evidence="5 7" id="KW-0503">Monooxygenase</keyword>
<dbReference type="PRINTS" id="PR00385">
    <property type="entry name" value="P450"/>
</dbReference>
<dbReference type="CDD" id="cd11065">
    <property type="entry name" value="CYP64-like"/>
    <property type="match status" value="1"/>
</dbReference>
<dbReference type="GO" id="GO:0005506">
    <property type="term" value="F:iron ion binding"/>
    <property type="evidence" value="ECO:0007669"/>
    <property type="project" value="InterPro"/>
</dbReference>
<dbReference type="InterPro" id="IPR050364">
    <property type="entry name" value="Cytochrome_P450_fung"/>
</dbReference>
<comment type="cofactor">
    <cofactor evidence="6">
        <name>heme</name>
        <dbReference type="ChEBI" id="CHEBI:30413"/>
    </cofactor>
</comment>
<proteinExistence type="inferred from homology"/>
<accession>A0A084G9F8</accession>
<dbReference type="PROSITE" id="PS00086">
    <property type="entry name" value="CYTOCHROME_P450"/>
    <property type="match status" value="1"/>
</dbReference>
<evidence type="ECO:0000256" key="6">
    <source>
        <dbReference type="PIRSR" id="PIRSR602401-1"/>
    </source>
</evidence>
<gene>
    <name evidence="8" type="ORF">SAPIO_CDS4180</name>
</gene>